<dbReference type="InterPro" id="IPR008630">
    <property type="entry name" value="Glyco_trans_34"/>
</dbReference>
<evidence type="ECO:0000256" key="4">
    <source>
        <dbReference type="SAM" id="MobiDB-lite"/>
    </source>
</evidence>
<evidence type="ECO:0000256" key="2">
    <source>
        <dbReference type="ARBA" id="ARBA00022676"/>
    </source>
</evidence>
<organism evidence="6 7">
    <name type="scientific">Penicillium canariense</name>
    <dbReference type="NCBI Taxonomy" id="189055"/>
    <lineage>
        <taxon>Eukaryota</taxon>
        <taxon>Fungi</taxon>
        <taxon>Dikarya</taxon>
        <taxon>Ascomycota</taxon>
        <taxon>Pezizomycotina</taxon>
        <taxon>Eurotiomycetes</taxon>
        <taxon>Eurotiomycetidae</taxon>
        <taxon>Eurotiales</taxon>
        <taxon>Aspergillaceae</taxon>
        <taxon>Penicillium</taxon>
    </lineage>
</organism>
<keyword evidence="5" id="KW-0812">Transmembrane</keyword>
<dbReference type="RefSeq" id="XP_056542399.1">
    <property type="nucleotide sequence ID" value="XM_056689970.1"/>
</dbReference>
<dbReference type="GeneID" id="81429146"/>
<keyword evidence="7" id="KW-1185">Reference proteome</keyword>
<dbReference type="PANTHER" id="PTHR31306">
    <property type="entry name" value="ALPHA-1,6-MANNOSYLTRANSFERASE MNN11-RELATED"/>
    <property type="match status" value="1"/>
</dbReference>
<dbReference type="InterPro" id="IPR029044">
    <property type="entry name" value="Nucleotide-diphossugar_trans"/>
</dbReference>
<evidence type="ECO:0000256" key="5">
    <source>
        <dbReference type="SAM" id="Phobius"/>
    </source>
</evidence>
<feature type="transmembrane region" description="Helical" evidence="5">
    <location>
        <begin position="108"/>
        <end position="126"/>
    </location>
</feature>
<gene>
    <name evidence="6" type="ORF">N7482_007846</name>
</gene>
<dbReference type="PANTHER" id="PTHR31306:SF10">
    <property type="entry name" value="ALPHA-1,6-MANNOSYLTRANSFERASE MNN11-RELATED"/>
    <property type="match status" value="1"/>
</dbReference>
<comment type="caution">
    <text evidence="6">The sequence shown here is derived from an EMBL/GenBank/DDBJ whole genome shotgun (WGS) entry which is preliminary data.</text>
</comment>
<feature type="region of interest" description="Disordered" evidence="4">
    <location>
        <begin position="1"/>
        <end position="23"/>
    </location>
</feature>
<keyword evidence="5" id="KW-0472">Membrane</keyword>
<dbReference type="Pfam" id="PF05637">
    <property type="entry name" value="Glyco_transf_34"/>
    <property type="match status" value="1"/>
</dbReference>
<keyword evidence="3" id="KW-0808">Transferase</keyword>
<dbReference type="FunFam" id="3.90.550.10:FF:000149">
    <property type="entry name" value="Alpha-1,6-mannosyltransferase subunit"/>
    <property type="match status" value="1"/>
</dbReference>
<dbReference type="OrthoDB" id="205108at2759"/>
<comment type="similarity">
    <text evidence="1">Belongs to the glycosyltransferase 34 family.</text>
</comment>
<dbReference type="Gene3D" id="3.90.550.10">
    <property type="entry name" value="Spore Coat Polysaccharide Biosynthesis Protein SpsA, Chain A"/>
    <property type="match status" value="1"/>
</dbReference>
<dbReference type="GO" id="GO:0000136">
    <property type="term" value="C:mannan polymerase complex"/>
    <property type="evidence" value="ECO:0007669"/>
    <property type="project" value="TreeGrafter"/>
</dbReference>
<evidence type="ECO:0000256" key="3">
    <source>
        <dbReference type="ARBA" id="ARBA00022679"/>
    </source>
</evidence>
<proteinExistence type="inferred from homology"/>
<keyword evidence="2" id="KW-0328">Glycosyltransferase</keyword>
<reference evidence="6" key="1">
    <citation type="submission" date="2022-11" db="EMBL/GenBank/DDBJ databases">
        <authorList>
            <person name="Petersen C."/>
        </authorList>
    </citation>
    <scope>NUCLEOTIDE SEQUENCE</scope>
    <source>
        <strain evidence="6">IBT 26290</strain>
    </source>
</reference>
<evidence type="ECO:0000313" key="7">
    <source>
        <dbReference type="Proteomes" id="UP001149163"/>
    </source>
</evidence>
<dbReference type="GO" id="GO:0006487">
    <property type="term" value="P:protein N-linked glycosylation"/>
    <property type="evidence" value="ECO:0007669"/>
    <property type="project" value="TreeGrafter"/>
</dbReference>
<sequence>MEGRWNARADRARRPPDSDRVQNPLNRDIGPLNFLTLNAHQQALSLCNSSLRFPCYDLIHIEPLRPCPALRRWGSSLTMQFALPPRRSPHTLPGPHSSRLPLYRRKQLKTIGLFAFAILSLLYLLSHIYSSSSISIVAPAGTASVVIVTLLDRQSFSETYINKIITNREDYAKRHGYTNFFASVSDYEGAIGDAPRSWALVPAVRHAMATHPHSAYFFHLSPHALIMNPTKSLKSHLLDWNRLESLMLKDTPIVPPDSIIKTFTHLKENDVDLITTQDNEDVSPSSFILKNGEFARFFLDLWFDPLYRSYNFVKAEIHGLDHIMQWHPTVLARTALVPQRILNAYSKDSSGASPDGSYKDGDFVIRFPGCDDGKSRDCDEMDPYYTLWSKKAKGA</sequence>
<feature type="compositionally biased region" description="Basic and acidic residues" evidence="4">
    <location>
        <begin position="1"/>
        <end position="20"/>
    </location>
</feature>
<keyword evidence="5" id="KW-1133">Transmembrane helix</keyword>
<name>A0A9W9I0G5_9EURO</name>
<dbReference type="AlphaFoldDB" id="A0A9W9I0G5"/>
<dbReference type="Proteomes" id="UP001149163">
    <property type="component" value="Unassembled WGS sequence"/>
</dbReference>
<accession>A0A9W9I0G5</accession>
<reference evidence="6" key="2">
    <citation type="journal article" date="2023" name="IMA Fungus">
        <title>Comparative genomic study of the Penicillium genus elucidates a diverse pangenome and 15 lateral gene transfer events.</title>
        <authorList>
            <person name="Petersen C."/>
            <person name="Sorensen T."/>
            <person name="Nielsen M.R."/>
            <person name="Sondergaard T.E."/>
            <person name="Sorensen J.L."/>
            <person name="Fitzpatrick D.A."/>
            <person name="Frisvad J.C."/>
            <person name="Nielsen K.L."/>
        </authorList>
    </citation>
    <scope>NUCLEOTIDE SEQUENCE</scope>
    <source>
        <strain evidence="6">IBT 26290</strain>
    </source>
</reference>
<protein>
    <submittedName>
        <fullName evidence="6">Uncharacterized protein</fullName>
    </submittedName>
</protein>
<evidence type="ECO:0000256" key="1">
    <source>
        <dbReference type="ARBA" id="ARBA00005664"/>
    </source>
</evidence>
<dbReference type="GO" id="GO:0000009">
    <property type="term" value="F:alpha-1,6-mannosyltransferase activity"/>
    <property type="evidence" value="ECO:0007669"/>
    <property type="project" value="TreeGrafter"/>
</dbReference>
<dbReference type="EMBL" id="JAPQKN010000004">
    <property type="protein sequence ID" value="KAJ5160842.1"/>
    <property type="molecule type" value="Genomic_DNA"/>
</dbReference>
<evidence type="ECO:0000313" key="6">
    <source>
        <dbReference type="EMBL" id="KAJ5160842.1"/>
    </source>
</evidence>